<dbReference type="PRINTS" id="PR00773">
    <property type="entry name" value="GRPEPROTEIN"/>
</dbReference>
<dbReference type="CDD" id="cd00446">
    <property type="entry name" value="GrpE"/>
    <property type="match status" value="1"/>
</dbReference>
<name>A0A1D9MLY0_9ACTO</name>
<dbReference type="InterPro" id="IPR000740">
    <property type="entry name" value="GrpE"/>
</dbReference>
<dbReference type="EMBL" id="CP017812">
    <property type="protein sequence ID" value="AOZ73150.1"/>
    <property type="molecule type" value="Genomic_DNA"/>
</dbReference>
<accession>A0A1D9MLY0</accession>
<evidence type="ECO:0000313" key="7">
    <source>
        <dbReference type="EMBL" id="AOZ73150.1"/>
    </source>
</evidence>
<evidence type="ECO:0000256" key="1">
    <source>
        <dbReference type="ARBA" id="ARBA00009054"/>
    </source>
</evidence>
<feature type="compositionally biased region" description="Polar residues" evidence="6">
    <location>
        <begin position="15"/>
        <end position="31"/>
    </location>
</feature>
<gene>
    <name evidence="3" type="primary">grpE</name>
    <name evidence="7" type="ORF">BK816_07470</name>
</gene>
<comment type="similarity">
    <text evidence="1 3 5">Belongs to the GrpE family.</text>
</comment>
<keyword evidence="2 3" id="KW-0143">Chaperone</keyword>
<dbReference type="GO" id="GO:0006457">
    <property type="term" value="P:protein folding"/>
    <property type="evidence" value="ECO:0007669"/>
    <property type="project" value="InterPro"/>
</dbReference>
<reference evidence="7 8" key="1">
    <citation type="submission" date="2016-10" db="EMBL/GenBank/DDBJ databases">
        <title>Actinomyces aegypiusis sp. nov., isolated from the Aegypius monachus in Qinghai Tibet Plateau China.</title>
        <authorList>
            <person name="Wang Y."/>
        </authorList>
    </citation>
    <scope>NUCLEOTIDE SEQUENCE [LARGE SCALE GENOMIC DNA]</scope>
    <source>
        <strain evidence="7 8">VUL4_3</strain>
    </source>
</reference>
<dbReference type="Pfam" id="PF01025">
    <property type="entry name" value="GrpE"/>
    <property type="match status" value="1"/>
</dbReference>
<keyword evidence="3" id="KW-0963">Cytoplasm</keyword>
<dbReference type="Gene3D" id="3.90.20.20">
    <property type="match status" value="1"/>
</dbReference>
<dbReference type="RefSeq" id="WP_071164613.1">
    <property type="nucleotide sequence ID" value="NZ_CP017812.1"/>
</dbReference>
<dbReference type="SUPFAM" id="SSF58014">
    <property type="entry name" value="Coiled-coil domain of nucleotide exchange factor GrpE"/>
    <property type="match status" value="1"/>
</dbReference>
<dbReference type="GO" id="GO:0051082">
    <property type="term" value="F:unfolded protein binding"/>
    <property type="evidence" value="ECO:0007669"/>
    <property type="project" value="TreeGrafter"/>
</dbReference>
<dbReference type="Proteomes" id="UP000176288">
    <property type="component" value="Chromosome"/>
</dbReference>
<dbReference type="KEGG" id="avu:BK816_07470"/>
<dbReference type="PROSITE" id="PS01071">
    <property type="entry name" value="GRPE"/>
    <property type="match status" value="1"/>
</dbReference>
<dbReference type="InterPro" id="IPR013805">
    <property type="entry name" value="GrpE_CC"/>
</dbReference>
<comment type="subunit">
    <text evidence="3">Homodimer.</text>
</comment>
<dbReference type="SUPFAM" id="SSF51064">
    <property type="entry name" value="Head domain of nucleotide exchange factor GrpE"/>
    <property type="match status" value="1"/>
</dbReference>
<dbReference type="PANTHER" id="PTHR21237">
    <property type="entry name" value="GRPE PROTEIN"/>
    <property type="match status" value="1"/>
</dbReference>
<evidence type="ECO:0000256" key="6">
    <source>
        <dbReference type="SAM" id="MobiDB-lite"/>
    </source>
</evidence>
<comment type="function">
    <text evidence="3 4">Participates actively in the response to hyperosmotic and heat shock by preventing the aggregation of stress-denatured proteins, in association with DnaK and GrpE. It is the nucleotide exchange factor for DnaK and may function as a thermosensor. Unfolded proteins bind initially to DnaJ; upon interaction with the DnaJ-bound protein, DnaK hydrolyzes its bound ATP, resulting in the formation of a stable complex. GrpE releases ADP from DnaK; ATP binding to DnaK triggers the release of the substrate protein, thus completing the reaction cycle. Several rounds of ATP-dependent interactions between DnaJ, DnaK and GrpE are required for fully efficient folding.</text>
</comment>
<dbReference type="GO" id="GO:0005737">
    <property type="term" value="C:cytoplasm"/>
    <property type="evidence" value="ECO:0007669"/>
    <property type="project" value="UniProtKB-SubCell"/>
</dbReference>
<dbReference type="GO" id="GO:0042803">
    <property type="term" value="F:protein homodimerization activity"/>
    <property type="evidence" value="ECO:0007669"/>
    <property type="project" value="InterPro"/>
</dbReference>
<evidence type="ECO:0000256" key="5">
    <source>
        <dbReference type="RuleBase" id="RU004478"/>
    </source>
</evidence>
<dbReference type="GO" id="GO:0000774">
    <property type="term" value="F:adenyl-nucleotide exchange factor activity"/>
    <property type="evidence" value="ECO:0007669"/>
    <property type="project" value="InterPro"/>
</dbReference>
<evidence type="ECO:0000256" key="4">
    <source>
        <dbReference type="RuleBase" id="RU000639"/>
    </source>
</evidence>
<dbReference type="GO" id="GO:0051087">
    <property type="term" value="F:protein-folding chaperone binding"/>
    <property type="evidence" value="ECO:0007669"/>
    <property type="project" value="InterPro"/>
</dbReference>
<dbReference type="AlphaFoldDB" id="A0A1D9MLY0"/>
<dbReference type="STRING" id="1912795.BK816_07470"/>
<proteinExistence type="inferred from homology"/>
<feature type="compositionally biased region" description="Acidic residues" evidence="6">
    <location>
        <begin position="58"/>
        <end position="69"/>
    </location>
</feature>
<dbReference type="Gene3D" id="2.30.22.10">
    <property type="entry name" value="Head domain of nucleotide exchange factor GrpE"/>
    <property type="match status" value="1"/>
</dbReference>
<comment type="subcellular location">
    <subcellularLocation>
        <location evidence="3">Cytoplasm</location>
    </subcellularLocation>
</comment>
<evidence type="ECO:0000256" key="3">
    <source>
        <dbReference type="HAMAP-Rule" id="MF_01151"/>
    </source>
</evidence>
<evidence type="ECO:0000313" key="8">
    <source>
        <dbReference type="Proteomes" id="UP000176288"/>
    </source>
</evidence>
<protein>
    <recommendedName>
        <fullName evidence="3 4">Protein GrpE</fullName>
    </recommendedName>
    <alternativeName>
        <fullName evidence="3">HSP-70 cofactor</fullName>
    </alternativeName>
</protein>
<evidence type="ECO:0000256" key="2">
    <source>
        <dbReference type="ARBA" id="ARBA00023186"/>
    </source>
</evidence>
<dbReference type="PANTHER" id="PTHR21237:SF23">
    <property type="entry name" value="GRPE PROTEIN HOMOLOG, MITOCHONDRIAL"/>
    <property type="match status" value="1"/>
</dbReference>
<feature type="region of interest" description="Disordered" evidence="6">
    <location>
        <begin position="1"/>
        <end position="77"/>
    </location>
</feature>
<dbReference type="InterPro" id="IPR009012">
    <property type="entry name" value="GrpE_head"/>
</dbReference>
<organism evidence="7 8">
    <name type="scientific">Boudabousia tangfeifanii</name>
    <dbReference type="NCBI Taxonomy" id="1912795"/>
    <lineage>
        <taxon>Bacteria</taxon>
        <taxon>Bacillati</taxon>
        <taxon>Actinomycetota</taxon>
        <taxon>Actinomycetes</taxon>
        <taxon>Actinomycetales</taxon>
        <taxon>Actinomycetaceae</taxon>
        <taxon>Boudabousia</taxon>
    </lineage>
</organism>
<sequence length="217" mass="23803">MTDQNFEPNEDEQATSDAQSENEQPQTSNEAESPLGEDIAQEAQAWLADQAENGEAAGEGEEDGAEESETDPRDAKIAELEDELARTRAQLYNTTNQYNNYVRRSKEQEKAKVEEGKADAVAALFSVMDDIHAARSHEEITGPFAGIVNKLEETFTNKLGVEIYGEVGDVFDPAIHEALMAQEADVTEPVVGQVFQPGFKLGERVLRPARVVVHNPA</sequence>
<dbReference type="HAMAP" id="MF_01151">
    <property type="entry name" value="GrpE"/>
    <property type="match status" value="1"/>
</dbReference>
<keyword evidence="3 4" id="KW-0346">Stress response</keyword>
<dbReference type="OrthoDB" id="5191115at2"/>
<keyword evidence="8" id="KW-1185">Reference proteome</keyword>